<feature type="domain" description="Strictosidine synthase conserved region" evidence="9">
    <location>
        <begin position="174"/>
        <end position="260"/>
    </location>
</feature>
<evidence type="ECO:0000256" key="6">
    <source>
        <dbReference type="ARBA" id="ARBA00023180"/>
    </source>
</evidence>
<protein>
    <recommendedName>
        <fullName evidence="9">Strictosidine synthase conserved region domain-containing protein</fullName>
    </recommendedName>
</protein>
<comment type="similarity">
    <text evidence="2">Belongs to the strictosidine synthase family.</text>
</comment>
<dbReference type="InterPro" id="IPR011042">
    <property type="entry name" value="6-blade_b-propeller_TolB-like"/>
</dbReference>
<accession>A0AAV3P3B7</accession>
<dbReference type="AlphaFoldDB" id="A0AAV3P3B7"/>
<evidence type="ECO:0000256" key="4">
    <source>
        <dbReference type="ARBA" id="ARBA00022554"/>
    </source>
</evidence>
<dbReference type="GO" id="GO:0016787">
    <property type="term" value="F:hydrolase activity"/>
    <property type="evidence" value="ECO:0007669"/>
    <property type="project" value="TreeGrafter"/>
</dbReference>
<dbReference type="PANTHER" id="PTHR10426:SF88">
    <property type="entry name" value="ADIPOCYTE PLASMA MEMBRANE-ASSOCIATED PROTEIN HEMOMUCIN-RELATED"/>
    <property type="match status" value="1"/>
</dbReference>
<keyword evidence="8" id="KW-0812">Transmembrane</keyword>
<dbReference type="SUPFAM" id="SSF63829">
    <property type="entry name" value="Calcium-dependent phosphotriesterase"/>
    <property type="match status" value="1"/>
</dbReference>
<evidence type="ECO:0000256" key="1">
    <source>
        <dbReference type="ARBA" id="ARBA00004116"/>
    </source>
</evidence>
<keyword evidence="8" id="KW-0472">Membrane</keyword>
<evidence type="ECO:0000256" key="3">
    <source>
        <dbReference type="ARBA" id="ARBA00022553"/>
    </source>
</evidence>
<keyword evidence="3" id="KW-0597">Phosphoprotein</keyword>
<reference evidence="10 11" key="1">
    <citation type="submission" date="2024-01" db="EMBL/GenBank/DDBJ databases">
        <title>The complete chloroplast genome sequence of Lithospermum erythrorhizon: insights into the phylogenetic relationship among Boraginaceae species and the maternal lineages of purple gromwells.</title>
        <authorList>
            <person name="Okada T."/>
            <person name="Watanabe K."/>
        </authorList>
    </citation>
    <scope>NUCLEOTIDE SEQUENCE [LARGE SCALE GENOMIC DNA]</scope>
</reference>
<dbReference type="Gene3D" id="2.120.10.30">
    <property type="entry name" value="TolB, C-terminal domain"/>
    <property type="match status" value="1"/>
</dbReference>
<keyword evidence="4" id="KW-0926">Vacuole</keyword>
<comment type="subcellular location">
    <subcellularLocation>
        <location evidence="1">Vacuole</location>
    </subcellularLocation>
</comment>
<dbReference type="GO" id="GO:0012505">
    <property type="term" value="C:endomembrane system"/>
    <property type="evidence" value="ECO:0007669"/>
    <property type="project" value="TreeGrafter"/>
</dbReference>
<dbReference type="InterPro" id="IPR018119">
    <property type="entry name" value="Strictosidine_synth_cons-reg"/>
</dbReference>
<keyword evidence="6" id="KW-0325">Glycoprotein</keyword>
<organism evidence="10 11">
    <name type="scientific">Lithospermum erythrorhizon</name>
    <name type="common">Purple gromwell</name>
    <name type="synonym">Lithospermum officinale var. erythrorhizon</name>
    <dbReference type="NCBI Taxonomy" id="34254"/>
    <lineage>
        <taxon>Eukaryota</taxon>
        <taxon>Viridiplantae</taxon>
        <taxon>Streptophyta</taxon>
        <taxon>Embryophyta</taxon>
        <taxon>Tracheophyta</taxon>
        <taxon>Spermatophyta</taxon>
        <taxon>Magnoliopsida</taxon>
        <taxon>eudicotyledons</taxon>
        <taxon>Gunneridae</taxon>
        <taxon>Pentapetalae</taxon>
        <taxon>asterids</taxon>
        <taxon>lamiids</taxon>
        <taxon>Boraginales</taxon>
        <taxon>Boraginaceae</taxon>
        <taxon>Boraginoideae</taxon>
        <taxon>Lithospermeae</taxon>
        <taxon>Lithospermum</taxon>
    </lineage>
</organism>
<dbReference type="GO" id="GO:0005773">
    <property type="term" value="C:vacuole"/>
    <property type="evidence" value="ECO:0007669"/>
    <property type="project" value="UniProtKB-SubCell"/>
</dbReference>
<proteinExistence type="inferred from homology"/>
<feature type="transmembrane region" description="Helical" evidence="8">
    <location>
        <begin position="20"/>
        <end position="42"/>
    </location>
</feature>
<evidence type="ECO:0000256" key="8">
    <source>
        <dbReference type="SAM" id="Phobius"/>
    </source>
</evidence>
<dbReference type="FunFam" id="2.120.10.30:FF:000073">
    <property type="entry name" value="Protein STRICTOSIDINE SYNTHASE-LIKE 6"/>
    <property type="match status" value="1"/>
</dbReference>
<evidence type="ECO:0000313" key="11">
    <source>
        <dbReference type="Proteomes" id="UP001454036"/>
    </source>
</evidence>
<evidence type="ECO:0000256" key="2">
    <source>
        <dbReference type="ARBA" id="ARBA00009191"/>
    </source>
</evidence>
<feature type="region of interest" description="Disordered" evidence="7">
    <location>
        <begin position="1"/>
        <end position="20"/>
    </location>
</feature>
<keyword evidence="8" id="KW-1133">Transmembrane helix</keyword>
<evidence type="ECO:0000313" key="10">
    <source>
        <dbReference type="EMBL" id="GAA0144543.1"/>
    </source>
</evidence>
<dbReference type="Pfam" id="PF03088">
    <property type="entry name" value="Str_synth"/>
    <property type="match status" value="1"/>
</dbReference>
<evidence type="ECO:0000256" key="7">
    <source>
        <dbReference type="SAM" id="MobiDB-lite"/>
    </source>
</evidence>
<dbReference type="PANTHER" id="PTHR10426">
    <property type="entry name" value="STRICTOSIDINE SYNTHASE-RELATED"/>
    <property type="match status" value="1"/>
</dbReference>
<gene>
    <name evidence="10" type="ORF">LIER_04964</name>
</gene>
<dbReference type="Proteomes" id="UP001454036">
    <property type="component" value="Unassembled WGS sequence"/>
</dbReference>
<dbReference type="Pfam" id="PF20067">
    <property type="entry name" value="SSL_N"/>
    <property type="match status" value="1"/>
</dbReference>
<keyword evidence="5" id="KW-0732">Signal</keyword>
<sequence length="386" mass="42812">MSNSNNPTSSSPPSPSTKKSQWPFTFLTITISFPVILAAIAYQLDSFDPGAYPIEHTSSKEPMYVPKRNSNMLEGVEKIGEGKLLGPEDIAYDKKMGVIYTGCSDGWIKIIKLGSNLVVEEWVNTGGRPLGMVLGQHGELVVADADEGMLNITADGKIHLLTKEAEGLEFKLADGVDIAENGILYFTDASYKYKFKEYIWDILEGRPYGRLLSYDPQTKVTKVLVRDLYFANGVVVSPDQKSVIFCETALKCCKRYHIEGEKRGSVDMFIENIPGTPDNVMYDGEGYYWIALTTGQGTLWDLALKYPFIRKIMGIIEKTVGRPHMEKNGGALAIDLEGRPVAHYYDQHLSMVSSSIKIGDHLYCGSVAKPYMIRLNLTQHPAVADA</sequence>
<dbReference type="EMBL" id="BAABME010000659">
    <property type="protein sequence ID" value="GAA0144543.1"/>
    <property type="molecule type" value="Genomic_DNA"/>
</dbReference>
<comment type="caution">
    <text evidence="10">The sequence shown here is derived from an EMBL/GenBank/DDBJ whole genome shotgun (WGS) entry which is preliminary data.</text>
</comment>
<keyword evidence="11" id="KW-1185">Reference proteome</keyword>
<evidence type="ECO:0000259" key="9">
    <source>
        <dbReference type="Pfam" id="PF03088"/>
    </source>
</evidence>
<name>A0AAV3P3B7_LITER</name>
<evidence type="ECO:0000256" key="5">
    <source>
        <dbReference type="ARBA" id="ARBA00022729"/>
    </source>
</evidence>
<dbReference type="GO" id="GO:0009753">
    <property type="term" value="P:response to jasmonic acid"/>
    <property type="evidence" value="ECO:0007669"/>
    <property type="project" value="UniProtKB-ARBA"/>
</dbReference>